<sequence>MSHLPDACADYTSIQAEAAAGEREAIILVSEQNTDLLLMDDRNGRSATMVYGINVMGTPEFLGI</sequence>
<proteinExistence type="predicted"/>
<name>A0A7G9YDP1_9EURY</name>
<organism evidence="1">
    <name type="scientific">Candidatus Methanogaster sp. ANME-2c ERB4</name>
    <dbReference type="NCBI Taxonomy" id="2759911"/>
    <lineage>
        <taxon>Archaea</taxon>
        <taxon>Methanobacteriati</taxon>
        <taxon>Methanobacteriota</taxon>
        <taxon>Stenosarchaea group</taxon>
        <taxon>Methanomicrobia</taxon>
        <taxon>Methanosarcinales</taxon>
        <taxon>ANME-2 cluster</taxon>
        <taxon>Candidatus Methanogasteraceae</taxon>
        <taxon>Candidatus Methanogaster</taxon>
    </lineage>
</organism>
<protein>
    <submittedName>
        <fullName evidence="1">Uncharacterized protein</fullName>
    </submittedName>
</protein>
<evidence type="ECO:0000313" key="1">
    <source>
        <dbReference type="EMBL" id="QNO46125.1"/>
    </source>
</evidence>
<dbReference type="EMBL" id="MT631169">
    <property type="protein sequence ID" value="QNO46125.1"/>
    <property type="molecule type" value="Genomic_DNA"/>
</dbReference>
<accession>A0A7G9YDP1</accession>
<dbReference type="AlphaFoldDB" id="A0A7G9YDP1"/>
<dbReference type="Pfam" id="PF11848">
    <property type="entry name" value="DUF3368"/>
    <property type="match status" value="1"/>
</dbReference>
<reference evidence="1" key="1">
    <citation type="submission" date="2020-06" db="EMBL/GenBank/DDBJ databases">
        <title>Unique genomic features of the anaerobic methanotrophic archaea.</title>
        <authorList>
            <person name="Chadwick G.L."/>
            <person name="Skennerton C.T."/>
            <person name="Laso-Perez R."/>
            <person name="Leu A.O."/>
            <person name="Speth D.R."/>
            <person name="Yu H."/>
            <person name="Morgan-Lang C."/>
            <person name="Hatzenpichler R."/>
            <person name="Goudeau D."/>
            <person name="Malmstrom R."/>
            <person name="Brazelton W.J."/>
            <person name="Woyke T."/>
            <person name="Hallam S.J."/>
            <person name="Tyson G.W."/>
            <person name="Wegener G."/>
            <person name="Boetius A."/>
            <person name="Orphan V."/>
        </authorList>
    </citation>
    <scope>NUCLEOTIDE SEQUENCE</scope>
</reference>
<dbReference type="InterPro" id="IPR021799">
    <property type="entry name" value="PIN-like_prokaryotic"/>
</dbReference>
<gene>
    <name evidence="1" type="ORF">MFHEKKGA_00018</name>
</gene>